<gene>
    <name evidence="4" type="primary">PTRHD1</name>
    <name evidence="4" type="ORF">DNF11_3763</name>
</gene>
<accession>A0A3G2S9J5</accession>
<reference evidence="4 5" key="1">
    <citation type="submission" date="2018-10" db="EMBL/GenBank/DDBJ databases">
        <title>Complete genome sequence of Malassezia restricta CBS 7877.</title>
        <authorList>
            <person name="Morand S.C."/>
            <person name="Bertignac M."/>
            <person name="Iltis A."/>
            <person name="Kolder I."/>
            <person name="Pirovano W."/>
            <person name="Jourdain R."/>
            <person name="Clavaud C."/>
        </authorList>
    </citation>
    <scope>NUCLEOTIDE SEQUENCE [LARGE SCALE GENOMIC DNA]</scope>
    <source>
        <strain evidence="4 5">CBS 7877</strain>
    </source>
</reference>
<proteinExistence type="predicted"/>
<evidence type="ECO:0000256" key="1">
    <source>
        <dbReference type="ARBA" id="ARBA00013260"/>
    </source>
</evidence>
<dbReference type="AlphaFoldDB" id="A0A3G2S9J5"/>
<dbReference type="InterPro" id="IPR002833">
    <property type="entry name" value="PTH2"/>
</dbReference>
<comment type="catalytic activity">
    <reaction evidence="3">
        <text>an N-acyl-L-alpha-aminoacyl-tRNA + H2O = an N-acyl-L-amino acid + a tRNA + H(+)</text>
        <dbReference type="Rhea" id="RHEA:54448"/>
        <dbReference type="Rhea" id="RHEA-COMP:10123"/>
        <dbReference type="Rhea" id="RHEA-COMP:13883"/>
        <dbReference type="ChEBI" id="CHEBI:15377"/>
        <dbReference type="ChEBI" id="CHEBI:15378"/>
        <dbReference type="ChEBI" id="CHEBI:59874"/>
        <dbReference type="ChEBI" id="CHEBI:78442"/>
        <dbReference type="ChEBI" id="CHEBI:138191"/>
        <dbReference type="EC" id="3.1.1.29"/>
    </reaction>
</comment>
<protein>
    <recommendedName>
        <fullName evidence="1">peptidyl-tRNA hydrolase</fullName>
        <ecNumber evidence="1">3.1.1.29</ecNumber>
    </recommendedName>
</protein>
<dbReference type="PANTHER" id="PTHR46194">
    <property type="entry name" value="PEPTIDYL-TRNA HYDROLASE PTRHD1-RELATED"/>
    <property type="match status" value="1"/>
</dbReference>
<evidence type="ECO:0000256" key="2">
    <source>
        <dbReference type="ARBA" id="ARBA00022801"/>
    </source>
</evidence>
<dbReference type="VEuPathDB" id="FungiDB:DNF11_3763"/>
<keyword evidence="2 4" id="KW-0378">Hydrolase</keyword>
<dbReference type="OrthoDB" id="201213at2759"/>
<dbReference type="EMBL" id="CP033155">
    <property type="protein sequence ID" value="AYO44713.1"/>
    <property type="molecule type" value="Genomic_DNA"/>
</dbReference>
<dbReference type="InterPro" id="IPR023476">
    <property type="entry name" value="Pep_tRNA_hydro_II_dom_sf"/>
</dbReference>
<dbReference type="Pfam" id="PF01981">
    <property type="entry name" value="PTH2"/>
    <property type="match status" value="1"/>
</dbReference>
<evidence type="ECO:0000313" key="4">
    <source>
        <dbReference type="EMBL" id="AYO44713.1"/>
    </source>
</evidence>
<sequence>MAAAPPLVMQLIVDRELIKSGWSMGPMMAQAAHASTAIVVQTRDRKDTQDYVSEANLAHMHKIVLQAPKNVSLTDLSSQLHAAESDPSMPPHYLWTEQPENVPTCLAMAPNRKPAVLTALLKKCTLLRS</sequence>
<dbReference type="EC" id="3.1.1.29" evidence="1"/>
<name>A0A3G2S9J5_MALR7</name>
<dbReference type="SUPFAM" id="SSF102462">
    <property type="entry name" value="Peptidyl-tRNA hydrolase II"/>
    <property type="match status" value="1"/>
</dbReference>
<dbReference type="Proteomes" id="UP000269793">
    <property type="component" value="Chromosome VIII"/>
</dbReference>
<evidence type="ECO:0000256" key="3">
    <source>
        <dbReference type="ARBA" id="ARBA00048707"/>
    </source>
</evidence>
<keyword evidence="5" id="KW-1185">Reference proteome</keyword>
<dbReference type="GO" id="GO:0004045">
    <property type="term" value="F:peptidyl-tRNA hydrolase activity"/>
    <property type="evidence" value="ECO:0007669"/>
    <property type="project" value="UniProtKB-EC"/>
</dbReference>
<organism evidence="4 5">
    <name type="scientific">Malassezia restricta (strain ATCC 96810 / NBRC 103918 / CBS 7877)</name>
    <name type="common">Seborrheic dermatitis infection agent</name>
    <dbReference type="NCBI Taxonomy" id="425264"/>
    <lineage>
        <taxon>Eukaryota</taxon>
        <taxon>Fungi</taxon>
        <taxon>Dikarya</taxon>
        <taxon>Basidiomycota</taxon>
        <taxon>Ustilaginomycotina</taxon>
        <taxon>Malasseziomycetes</taxon>
        <taxon>Malasseziales</taxon>
        <taxon>Malasseziaceae</taxon>
        <taxon>Malassezia</taxon>
    </lineage>
</organism>
<evidence type="ECO:0000313" key="5">
    <source>
        <dbReference type="Proteomes" id="UP000269793"/>
    </source>
</evidence>
<dbReference type="Gene3D" id="3.40.1490.10">
    <property type="entry name" value="Bit1"/>
    <property type="match status" value="1"/>
</dbReference>
<dbReference type="InterPro" id="IPR042237">
    <property type="entry name" value="PTRHD1"/>
</dbReference>
<dbReference type="PANTHER" id="PTHR46194:SF1">
    <property type="entry name" value="PEPTIDYL-TRNA HYDROLASE PTRHD1-RELATED"/>
    <property type="match status" value="1"/>
</dbReference>